<dbReference type="InterPro" id="IPR005532">
    <property type="entry name" value="SUMF_dom"/>
</dbReference>
<evidence type="ECO:0000259" key="2">
    <source>
        <dbReference type="Pfam" id="PF03781"/>
    </source>
</evidence>
<dbReference type="InterPro" id="IPR019868">
    <property type="entry name" value="Glid_motil-assoc_GldJ-short"/>
</dbReference>
<evidence type="ECO:0000313" key="3">
    <source>
        <dbReference type="EMBL" id="MCP9761835.1"/>
    </source>
</evidence>
<dbReference type="InterPro" id="IPR042095">
    <property type="entry name" value="SUMF_sf"/>
</dbReference>
<dbReference type="InterPro" id="IPR016187">
    <property type="entry name" value="CTDL_fold"/>
</dbReference>
<keyword evidence="1" id="KW-0732">Signal</keyword>
<name>A0AAE3H2U3_9BACT</name>
<dbReference type="InterPro" id="IPR051043">
    <property type="entry name" value="Sulfatase_Mod_Factor_Kinase"/>
</dbReference>
<feature type="signal peptide" evidence="1">
    <location>
        <begin position="1"/>
        <end position="22"/>
    </location>
</feature>
<keyword evidence="4" id="KW-1185">Reference proteome</keyword>
<dbReference type="PROSITE" id="PS51257">
    <property type="entry name" value="PROKAR_LIPOPROTEIN"/>
    <property type="match status" value="1"/>
</dbReference>
<protein>
    <submittedName>
        <fullName evidence="3">Gliding motility lipoprotein GldJ</fullName>
    </submittedName>
</protein>
<evidence type="ECO:0000313" key="4">
    <source>
        <dbReference type="Proteomes" id="UP001204144"/>
    </source>
</evidence>
<evidence type="ECO:0000256" key="1">
    <source>
        <dbReference type="SAM" id="SignalP"/>
    </source>
</evidence>
<dbReference type="Gene3D" id="3.90.1580.10">
    <property type="entry name" value="paralog of FGE (formylglycine-generating enzyme)"/>
    <property type="match status" value="1"/>
</dbReference>
<sequence>MKRLIFSVTMLTLSLFVATSCSKGKKATSLNPGKKSRTTGAAYAKKGKEGFQVASFAGQPAGPNMVFIEGGRFTMGTLEEDVTYTRDNIERTVTVASFYMDETEIANIDYLEYIYSIGQDSTREFVQAALPDTTVWANEMSFNDQYVDQYLRYPGFRNFPVVGVSWIQANDYCKWRSAVVNAGLSAKYGDGSKKKGGLPFGKKKKGAAAEVAAAPKVTGRVPIETGINIPDFRLPTEAEWDYAAKSMIGTQYIDENQSNQRIYPWDGSAMRKAKGKNKGNMMANFKRGRGDYAGIAGKQNDKAIITEEVYSFAPNDFGLYNMAGNVNEWVYDLYRQGSYQDFNDLNPIRRSDFQDEAKLYDKENFNSLIDNKQRVYKGGSWNDIAYWLSPGTRRSLDQDSSTATIGFRCAMISVGPKGKKSL</sequence>
<organism evidence="3 4">
    <name type="scientific">Lacihabitans soyangensis</name>
    <dbReference type="NCBI Taxonomy" id="869394"/>
    <lineage>
        <taxon>Bacteria</taxon>
        <taxon>Pseudomonadati</taxon>
        <taxon>Bacteroidota</taxon>
        <taxon>Cytophagia</taxon>
        <taxon>Cytophagales</taxon>
        <taxon>Leadbetterellaceae</taxon>
        <taxon>Lacihabitans</taxon>
    </lineage>
</organism>
<dbReference type="AlphaFoldDB" id="A0AAE3H2U3"/>
<comment type="caution">
    <text evidence="3">The sequence shown here is derived from an EMBL/GenBank/DDBJ whole genome shotgun (WGS) entry which is preliminary data.</text>
</comment>
<dbReference type="SUPFAM" id="SSF56436">
    <property type="entry name" value="C-type lectin-like"/>
    <property type="match status" value="1"/>
</dbReference>
<dbReference type="Proteomes" id="UP001204144">
    <property type="component" value="Unassembled WGS sequence"/>
</dbReference>
<gene>
    <name evidence="3" type="primary">gldJ</name>
    <name evidence="3" type="ORF">EGI31_02630</name>
</gene>
<dbReference type="Pfam" id="PF03781">
    <property type="entry name" value="FGE-sulfatase"/>
    <property type="match status" value="1"/>
</dbReference>
<proteinExistence type="predicted"/>
<accession>A0AAE3H2U3</accession>
<keyword evidence="3" id="KW-0449">Lipoprotein</keyword>
<dbReference type="RefSeq" id="WP_255035578.1">
    <property type="nucleotide sequence ID" value="NZ_RJUF01000003.1"/>
</dbReference>
<dbReference type="PANTHER" id="PTHR23150:SF19">
    <property type="entry name" value="FORMYLGLYCINE-GENERATING ENZYME"/>
    <property type="match status" value="1"/>
</dbReference>
<reference evidence="3 4" key="1">
    <citation type="submission" date="2018-11" db="EMBL/GenBank/DDBJ databases">
        <title>Novel bacteria species description.</title>
        <authorList>
            <person name="Han J.-H."/>
        </authorList>
    </citation>
    <scope>NUCLEOTIDE SEQUENCE [LARGE SCALE GENOMIC DNA]</scope>
    <source>
        <strain evidence="3 4">KCTC23259</strain>
    </source>
</reference>
<dbReference type="GO" id="GO:0120147">
    <property type="term" value="F:formylglycine-generating oxidase activity"/>
    <property type="evidence" value="ECO:0007669"/>
    <property type="project" value="TreeGrafter"/>
</dbReference>
<dbReference type="PANTHER" id="PTHR23150">
    <property type="entry name" value="SULFATASE MODIFYING FACTOR 1, 2"/>
    <property type="match status" value="1"/>
</dbReference>
<dbReference type="EMBL" id="RJUF01000003">
    <property type="protein sequence ID" value="MCP9761835.1"/>
    <property type="molecule type" value="Genomic_DNA"/>
</dbReference>
<feature type="domain" description="Sulfatase-modifying factor enzyme-like" evidence="2">
    <location>
        <begin position="63"/>
        <end position="410"/>
    </location>
</feature>
<dbReference type="NCBIfam" id="TIGR03530">
    <property type="entry name" value="GldJ_short"/>
    <property type="match status" value="1"/>
</dbReference>
<feature type="chain" id="PRO_5041932216" evidence="1">
    <location>
        <begin position="23"/>
        <end position="422"/>
    </location>
</feature>